<dbReference type="EMBL" id="CAXLJM020000112">
    <property type="protein sequence ID" value="CAL8136799.1"/>
    <property type="molecule type" value="Genomic_DNA"/>
</dbReference>
<evidence type="ECO:0000313" key="8">
    <source>
        <dbReference type="EMBL" id="CAL8136799.1"/>
    </source>
</evidence>
<accession>A0ABP1RVS8</accession>
<dbReference type="PANTHER" id="PTHR11571">
    <property type="entry name" value="GLUTATHIONE S-TRANSFERASE"/>
    <property type="match status" value="1"/>
</dbReference>
<dbReference type="PROSITE" id="PS50404">
    <property type="entry name" value="GST_NTER"/>
    <property type="match status" value="1"/>
</dbReference>
<dbReference type="SFLD" id="SFLDS00019">
    <property type="entry name" value="Glutathione_Transferase_(cytos"/>
    <property type="match status" value="1"/>
</dbReference>
<dbReference type="EC" id="2.5.1.18" evidence="3"/>
<dbReference type="InterPro" id="IPR010987">
    <property type="entry name" value="Glutathione-S-Trfase_C-like"/>
</dbReference>
<dbReference type="InterPro" id="IPR004045">
    <property type="entry name" value="Glutathione_S-Trfase_N"/>
</dbReference>
<dbReference type="InterPro" id="IPR050213">
    <property type="entry name" value="GST_superfamily"/>
</dbReference>
<dbReference type="PROSITE" id="PS50405">
    <property type="entry name" value="GST_CTER"/>
    <property type="match status" value="1"/>
</dbReference>
<sequence length="219" mass="25564">MANSKPLLGYWKIRGLGQPVRFLLAYLDVDFDEKFYELTPELTSDNWLADKEKLGLDFPNLPYFFDGSTKITETRAILKHLSRTRKPELLGKTEIASKIDMVDNFLYDLYYIEFAGMIYGYTEELATTYKETAAVKLGRLSSLMKDNEWITGKDITYVDFFVYECLYHFIKFDSSCLDKFPNLKGLMTRFENLPEIKKYINSPKFLEGPIYLATAKYQL</sequence>
<evidence type="ECO:0000256" key="3">
    <source>
        <dbReference type="ARBA" id="ARBA00012452"/>
    </source>
</evidence>
<evidence type="ECO:0000313" key="9">
    <source>
        <dbReference type="Proteomes" id="UP001642540"/>
    </source>
</evidence>
<dbReference type="Proteomes" id="UP001642540">
    <property type="component" value="Unassembled WGS sequence"/>
</dbReference>
<comment type="catalytic activity">
    <reaction evidence="5">
        <text>RX + glutathione = an S-substituted glutathione + a halide anion + H(+)</text>
        <dbReference type="Rhea" id="RHEA:16437"/>
        <dbReference type="ChEBI" id="CHEBI:15378"/>
        <dbReference type="ChEBI" id="CHEBI:16042"/>
        <dbReference type="ChEBI" id="CHEBI:17792"/>
        <dbReference type="ChEBI" id="CHEBI:57925"/>
        <dbReference type="ChEBI" id="CHEBI:90779"/>
        <dbReference type="EC" id="2.5.1.18"/>
    </reaction>
</comment>
<keyword evidence="4" id="KW-0808">Transferase</keyword>
<dbReference type="Pfam" id="PF02798">
    <property type="entry name" value="GST_N"/>
    <property type="match status" value="1"/>
</dbReference>
<feature type="domain" description="GST C-terminal" evidence="7">
    <location>
        <begin position="92"/>
        <end position="210"/>
    </location>
</feature>
<reference evidence="8 9" key="1">
    <citation type="submission" date="2024-08" db="EMBL/GenBank/DDBJ databases">
        <authorList>
            <person name="Cucini C."/>
            <person name="Frati F."/>
        </authorList>
    </citation>
    <scope>NUCLEOTIDE SEQUENCE [LARGE SCALE GENOMIC DNA]</scope>
</reference>
<evidence type="ECO:0000259" key="7">
    <source>
        <dbReference type="PROSITE" id="PS50405"/>
    </source>
</evidence>
<dbReference type="InterPro" id="IPR036282">
    <property type="entry name" value="Glutathione-S-Trfase_C_sf"/>
</dbReference>
<dbReference type="SFLD" id="SFLDG00363">
    <property type="entry name" value="AMPS_(cytGST):_Alpha-__Mu-__Pi"/>
    <property type="match status" value="1"/>
</dbReference>
<evidence type="ECO:0000256" key="4">
    <source>
        <dbReference type="ARBA" id="ARBA00022679"/>
    </source>
</evidence>
<dbReference type="Gene3D" id="3.40.30.10">
    <property type="entry name" value="Glutaredoxin"/>
    <property type="match status" value="1"/>
</dbReference>
<comment type="similarity">
    <text evidence="2">Belongs to the GST superfamily. Mu family.</text>
</comment>
<dbReference type="Gene3D" id="1.20.1050.10">
    <property type="match status" value="1"/>
</dbReference>
<dbReference type="InterPro" id="IPR040079">
    <property type="entry name" value="Glutathione_S-Trfase"/>
</dbReference>
<evidence type="ECO:0000256" key="5">
    <source>
        <dbReference type="ARBA" id="ARBA00047960"/>
    </source>
</evidence>
<gene>
    <name evidence="8" type="ORF">ODALV1_LOCUS26618</name>
</gene>
<dbReference type="InterPro" id="IPR004046">
    <property type="entry name" value="GST_C"/>
</dbReference>
<feature type="domain" description="GST N-terminal" evidence="6">
    <location>
        <begin position="4"/>
        <end position="89"/>
    </location>
</feature>
<organism evidence="8 9">
    <name type="scientific">Orchesella dallaii</name>
    <dbReference type="NCBI Taxonomy" id="48710"/>
    <lineage>
        <taxon>Eukaryota</taxon>
        <taxon>Metazoa</taxon>
        <taxon>Ecdysozoa</taxon>
        <taxon>Arthropoda</taxon>
        <taxon>Hexapoda</taxon>
        <taxon>Collembola</taxon>
        <taxon>Entomobryomorpha</taxon>
        <taxon>Entomobryoidea</taxon>
        <taxon>Orchesellidae</taxon>
        <taxon>Orchesellinae</taxon>
        <taxon>Orchesella</taxon>
    </lineage>
</organism>
<comment type="caution">
    <text evidence="8">The sequence shown here is derived from an EMBL/GenBank/DDBJ whole genome shotgun (WGS) entry which is preliminary data.</text>
</comment>
<protein>
    <recommendedName>
        <fullName evidence="3">glutathione transferase</fullName>
        <ecNumber evidence="3">2.5.1.18</ecNumber>
    </recommendedName>
</protein>
<keyword evidence="9" id="KW-1185">Reference proteome</keyword>
<name>A0ABP1RVS8_9HEXA</name>
<comment type="function">
    <text evidence="1">Conjugation of reduced glutathione to a wide number of exogenous and endogenous hydrophobic electrophiles.</text>
</comment>
<dbReference type="Pfam" id="PF14497">
    <property type="entry name" value="GST_C_3"/>
    <property type="match status" value="1"/>
</dbReference>
<dbReference type="PANTHER" id="PTHR11571:SF222">
    <property type="entry name" value="GLUTATHIONE TRANSFERASE"/>
    <property type="match status" value="1"/>
</dbReference>
<dbReference type="InterPro" id="IPR036249">
    <property type="entry name" value="Thioredoxin-like_sf"/>
</dbReference>
<dbReference type="SUPFAM" id="SSF52833">
    <property type="entry name" value="Thioredoxin-like"/>
    <property type="match status" value="1"/>
</dbReference>
<evidence type="ECO:0000256" key="1">
    <source>
        <dbReference type="ARBA" id="ARBA00003701"/>
    </source>
</evidence>
<dbReference type="SFLD" id="SFLDG01205">
    <property type="entry name" value="AMPS.1"/>
    <property type="match status" value="1"/>
</dbReference>
<proteinExistence type="inferred from homology"/>
<evidence type="ECO:0000256" key="2">
    <source>
        <dbReference type="ARBA" id="ARBA00005861"/>
    </source>
</evidence>
<dbReference type="SUPFAM" id="SSF47616">
    <property type="entry name" value="GST C-terminal domain-like"/>
    <property type="match status" value="1"/>
</dbReference>
<evidence type="ECO:0000259" key="6">
    <source>
        <dbReference type="PROSITE" id="PS50404"/>
    </source>
</evidence>